<dbReference type="Proteomes" id="UP001209540">
    <property type="component" value="Unassembled WGS sequence"/>
</dbReference>
<keyword evidence="2" id="KW-1185">Reference proteome</keyword>
<dbReference type="EMBL" id="JAIXMP010000002">
    <property type="protein sequence ID" value="KAI9276840.1"/>
    <property type="molecule type" value="Genomic_DNA"/>
</dbReference>
<sequence length="688" mass="80024">MHTRSYSARLHLEQSRARVDFTKLLPYEVLCQIFTYGFTHEDYISFVNVSRSWRREIPIYSKDSWRDVTFRMGIYTSQPLSPPHELTCYLGHHVRRVLIINYKHNRQWPFMSNLLKLLIAGECMHIEKLVFEKCLLDREEDEGIILLLHLLGRHVVELIFSQHESDLFFVAAMAACPKLEQFSYSVSSGIERYNYLCVSEEPPLHSITLNDDHHPNDNNNDNVILFSSMTCLSIDATIAHRQRLKPILMRCPNLRVLRIHTHCRIPSREIILTGQLDLDLKDILSWCPALEYLECNTPEMNRRWNVEKWMTEYRQKIYNRLHNTFHRGLRTFVYFEGRQEEYRTAIGSIKKHAGSLETLVIGDGSSDAMMNWDSLESIIAPNIQMLKLHHVRCSESSLASFIGHCQVLWHLVLDIQQATTTGTYGPIFRVLLDPTPTTRRLRHLTIHNYKPIIEEGIDHHTTNDRGFKLLSEYLQSTAAKELEELCITGRFGHSSDYSILFDSLSKLSRLRSLEIYNRSFFPNRVASTISTNSNNENSSTTTSTATATTVPGDISYSIINLTSLENLVLKGLVTVNETFFDTLIELKNQHHRLRTIEIVTFERDATYGTLPTFLKCMMPFDFIKFTNRADRRSEWEKLLHSSDIDLKPLRRIYSINTGRVLANWSFIQIHRDAWEPSYNSTSNPYSYT</sequence>
<dbReference type="InterPro" id="IPR036047">
    <property type="entry name" value="F-box-like_dom_sf"/>
</dbReference>
<protein>
    <recommendedName>
        <fullName evidence="3">F-box domain-containing protein</fullName>
    </recommendedName>
</protein>
<dbReference type="SUPFAM" id="SSF81383">
    <property type="entry name" value="F-box domain"/>
    <property type="match status" value="1"/>
</dbReference>
<evidence type="ECO:0000313" key="1">
    <source>
        <dbReference type="EMBL" id="KAI9276840.1"/>
    </source>
</evidence>
<organism evidence="1 2">
    <name type="scientific">Phascolomyces articulosus</name>
    <dbReference type="NCBI Taxonomy" id="60185"/>
    <lineage>
        <taxon>Eukaryota</taxon>
        <taxon>Fungi</taxon>
        <taxon>Fungi incertae sedis</taxon>
        <taxon>Mucoromycota</taxon>
        <taxon>Mucoromycotina</taxon>
        <taxon>Mucoromycetes</taxon>
        <taxon>Mucorales</taxon>
        <taxon>Lichtheimiaceae</taxon>
        <taxon>Phascolomyces</taxon>
    </lineage>
</organism>
<dbReference type="InterPro" id="IPR032675">
    <property type="entry name" value="LRR_dom_sf"/>
</dbReference>
<proteinExistence type="predicted"/>
<dbReference type="AlphaFoldDB" id="A0AAD5PJI8"/>
<comment type="caution">
    <text evidence="1">The sequence shown here is derived from an EMBL/GenBank/DDBJ whole genome shotgun (WGS) entry which is preliminary data.</text>
</comment>
<dbReference type="Gene3D" id="3.80.10.10">
    <property type="entry name" value="Ribonuclease Inhibitor"/>
    <property type="match status" value="2"/>
</dbReference>
<dbReference type="SUPFAM" id="SSF52047">
    <property type="entry name" value="RNI-like"/>
    <property type="match status" value="1"/>
</dbReference>
<reference evidence="1" key="1">
    <citation type="journal article" date="2022" name="IScience">
        <title>Evolution of zygomycete secretomes and the origins of terrestrial fungal ecologies.</title>
        <authorList>
            <person name="Chang Y."/>
            <person name="Wang Y."/>
            <person name="Mondo S."/>
            <person name="Ahrendt S."/>
            <person name="Andreopoulos W."/>
            <person name="Barry K."/>
            <person name="Beard J."/>
            <person name="Benny G.L."/>
            <person name="Blankenship S."/>
            <person name="Bonito G."/>
            <person name="Cuomo C."/>
            <person name="Desiro A."/>
            <person name="Gervers K.A."/>
            <person name="Hundley H."/>
            <person name="Kuo A."/>
            <person name="LaButti K."/>
            <person name="Lang B.F."/>
            <person name="Lipzen A."/>
            <person name="O'Donnell K."/>
            <person name="Pangilinan J."/>
            <person name="Reynolds N."/>
            <person name="Sandor L."/>
            <person name="Smith M.E."/>
            <person name="Tsang A."/>
            <person name="Grigoriev I.V."/>
            <person name="Stajich J.E."/>
            <person name="Spatafora J.W."/>
        </authorList>
    </citation>
    <scope>NUCLEOTIDE SEQUENCE</scope>
    <source>
        <strain evidence="1">RSA 2281</strain>
    </source>
</reference>
<gene>
    <name evidence="1" type="ORF">BDA99DRAFT_567748</name>
</gene>
<evidence type="ECO:0000313" key="2">
    <source>
        <dbReference type="Proteomes" id="UP001209540"/>
    </source>
</evidence>
<accession>A0AAD5PJI8</accession>
<name>A0AAD5PJI8_9FUNG</name>
<evidence type="ECO:0008006" key="3">
    <source>
        <dbReference type="Google" id="ProtNLM"/>
    </source>
</evidence>
<dbReference type="Gene3D" id="1.20.1280.50">
    <property type="match status" value="1"/>
</dbReference>
<reference evidence="1" key="2">
    <citation type="submission" date="2023-02" db="EMBL/GenBank/DDBJ databases">
        <authorList>
            <consortium name="DOE Joint Genome Institute"/>
            <person name="Mondo S.J."/>
            <person name="Chang Y."/>
            <person name="Wang Y."/>
            <person name="Ahrendt S."/>
            <person name="Andreopoulos W."/>
            <person name="Barry K."/>
            <person name="Beard J."/>
            <person name="Benny G.L."/>
            <person name="Blankenship S."/>
            <person name="Bonito G."/>
            <person name="Cuomo C."/>
            <person name="Desiro A."/>
            <person name="Gervers K.A."/>
            <person name="Hundley H."/>
            <person name="Kuo A."/>
            <person name="LaButti K."/>
            <person name="Lang B.F."/>
            <person name="Lipzen A."/>
            <person name="O'Donnell K."/>
            <person name="Pangilinan J."/>
            <person name="Reynolds N."/>
            <person name="Sandor L."/>
            <person name="Smith M.W."/>
            <person name="Tsang A."/>
            <person name="Grigoriev I.V."/>
            <person name="Stajich J.E."/>
            <person name="Spatafora J.W."/>
        </authorList>
    </citation>
    <scope>NUCLEOTIDE SEQUENCE</scope>
    <source>
        <strain evidence="1">RSA 2281</strain>
    </source>
</reference>